<keyword evidence="1" id="KW-0560">Oxidoreductase</keyword>
<organism evidence="1 2">
    <name type="scientific">Taklimakanibacter albus</name>
    <dbReference type="NCBI Taxonomy" id="2800327"/>
    <lineage>
        <taxon>Bacteria</taxon>
        <taxon>Pseudomonadati</taxon>
        <taxon>Pseudomonadota</taxon>
        <taxon>Alphaproteobacteria</taxon>
        <taxon>Hyphomicrobiales</taxon>
        <taxon>Aestuariivirgaceae</taxon>
        <taxon>Taklimakanibacter</taxon>
    </lineage>
</organism>
<comment type="caution">
    <text evidence="1">The sequence shown here is derived from an EMBL/GenBank/DDBJ whole genome shotgun (WGS) entry which is preliminary data.</text>
</comment>
<keyword evidence="1" id="KW-0223">Dioxygenase</keyword>
<keyword evidence="2" id="KW-1185">Reference proteome</keyword>
<name>A0ACC5R207_9HYPH</name>
<accession>A0ACC5R207</accession>
<dbReference type="Proteomes" id="UP000616151">
    <property type="component" value="Unassembled WGS sequence"/>
</dbReference>
<proteinExistence type="predicted"/>
<evidence type="ECO:0000313" key="2">
    <source>
        <dbReference type="Proteomes" id="UP000616151"/>
    </source>
</evidence>
<reference evidence="1" key="1">
    <citation type="submission" date="2021-01" db="EMBL/GenBank/DDBJ databases">
        <authorList>
            <person name="Sun Q."/>
        </authorList>
    </citation>
    <scope>NUCLEOTIDE SEQUENCE</scope>
    <source>
        <strain evidence="1">YIM B02566</strain>
    </source>
</reference>
<gene>
    <name evidence="1" type="ORF">JHL16_09925</name>
</gene>
<sequence length="401" mass="45531">MDAINPLAPTRLGDDERAGLPPWTYFNKELFQLEQDELFRRHWQLACHVSDVPQEGDWTTFDIAGERALIVRGKDKLVRAFHNVCRHRGSRVVAGESGRCKSAMVCPFHGWSYNLDGTLRAVPKAKTFPKLDPVTHGLVPLEHEIWQGFVFVRFKPGPQGSVASLMAEHEKEVAPYRLADIKPYSPQTRDILEVNWKAVRDVDNEGYHVPIAHPALHDLYGQQYKDGRPHAGVSRSEGRITGVAPRFWSVRNYVKHRPDMAHLPDEAKGRWVYLGMFPNLVIMLYPDLVGYYQELPVEVGKTVQRMAYYAPRDDRREAKVARYLAHRIDRVTGAEDAQLIKWSWESMQSSGFSNMILSDLEAGVRDYHDTLRAAIPVAALVSEPAKGQVETINQTLLASRS</sequence>
<evidence type="ECO:0000313" key="1">
    <source>
        <dbReference type="EMBL" id="MBK1866671.1"/>
    </source>
</evidence>
<protein>
    <submittedName>
        <fullName evidence="1">Aromatic ring-hydroxylating dioxygenase subunit alpha</fullName>
    </submittedName>
</protein>
<dbReference type="EMBL" id="JAENHL010000006">
    <property type="protein sequence ID" value="MBK1866671.1"/>
    <property type="molecule type" value="Genomic_DNA"/>
</dbReference>